<dbReference type="CTD" id="9937914"/>
<reference evidence="1" key="1">
    <citation type="submission" date="2012-04" db="EMBL/GenBank/DDBJ databases">
        <title>The Genome Sequence of Loa loa.</title>
        <authorList>
            <consortium name="The Broad Institute Genome Sequencing Platform"/>
            <consortium name="Broad Institute Genome Sequencing Center for Infectious Disease"/>
            <person name="Nutman T.B."/>
            <person name="Fink D.L."/>
            <person name="Russ C."/>
            <person name="Young S."/>
            <person name="Zeng Q."/>
            <person name="Gargeya S."/>
            <person name="Alvarado L."/>
            <person name="Berlin A."/>
            <person name="Chapman S.B."/>
            <person name="Chen Z."/>
            <person name="Freedman E."/>
            <person name="Gellesch M."/>
            <person name="Goldberg J."/>
            <person name="Griggs A."/>
            <person name="Gujja S."/>
            <person name="Heilman E.R."/>
            <person name="Heiman D."/>
            <person name="Howarth C."/>
            <person name="Mehta T."/>
            <person name="Neiman D."/>
            <person name="Pearson M."/>
            <person name="Roberts A."/>
            <person name="Saif S."/>
            <person name="Shea T."/>
            <person name="Shenoy N."/>
            <person name="Sisk P."/>
            <person name="Stolte C."/>
            <person name="Sykes S."/>
            <person name="White J."/>
            <person name="Yandava C."/>
            <person name="Haas B."/>
            <person name="Henn M.R."/>
            <person name="Nusbaum C."/>
            <person name="Birren B."/>
        </authorList>
    </citation>
    <scope>NUCLEOTIDE SEQUENCE [LARGE SCALE GENOMIC DNA]</scope>
</reference>
<sequence>MRPEKIKQIINASDFLTEFELILNADQNIYGNAEERKRQFNRVKLVIDLRMRQCLSMYDRMRRNIEWRLKIYKYPSPKIVFEITHSQAERIFEPARFLQRQSALCIVFRGRVRGDFGGVGWDQRNDFLYSGYTEEVDGNGSNLSLHQEKSRVIEFNDRSV</sequence>
<dbReference type="GeneID" id="9937914"/>
<dbReference type="RefSeq" id="XP_003136134.1">
    <property type="nucleotide sequence ID" value="XM_003136086.1"/>
</dbReference>
<dbReference type="KEGG" id="loa:LOAG_00546"/>
<evidence type="ECO:0000313" key="1">
    <source>
        <dbReference type="EMBL" id="EFO27932.1"/>
    </source>
</evidence>
<organism evidence="1">
    <name type="scientific">Loa loa</name>
    <name type="common">Eye worm</name>
    <name type="synonym">Filaria loa</name>
    <dbReference type="NCBI Taxonomy" id="7209"/>
    <lineage>
        <taxon>Eukaryota</taxon>
        <taxon>Metazoa</taxon>
        <taxon>Ecdysozoa</taxon>
        <taxon>Nematoda</taxon>
        <taxon>Chromadorea</taxon>
        <taxon>Rhabditida</taxon>
        <taxon>Spirurina</taxon>
        <taxon>Spiruromorpha</taxon>
        <taxon>Filarioidea</taxon>
        <taxon>Onchocercidae</taxon>
        <taxon>Loa</taxon>
    </lineage>
</organism>
<gene>
    <name evidence="1" type="ORF">LOAG_00546</name>
</gene>
<dbReference type="EMBL" id="JH712103">
    <property type="protein sequence ID" value="EFO27932.1"/>
    <property type="molecule type" value="Genomic_DNA"/>
</dbReference>
<proteinExistence type="predicted"/>
<dbReference type="AlphaFoldDB" id="A0A1S0UB88"/>
<accession>A0A1S0UB88</accession>
<dbReference type="InParanoid" id="A0A1S0UB88"/>
<protein>
    <submittedName>
        <fullName evidence="1">Uncharacterized protein</fullName>
    </submittedName>
</protein>
<name>A0A1S0UB88_LOALO</name>